<evidence type="ECO:0000313" key="4">
    <source>
        <dbReference type="Proteomes" id="UP000275024"/>
    </source>
</evidence>
<dbReference type="EMBL" id="RBDX01000044">
    <property type="protein sequence ID" value="RKN03776.1"/>
    <property type="molecule type" value="Genomic_DNA"/>
</dbReference>
<sequence>MTLMDCQFCTEFTARESTTRIITETVGGWVLLPTIGALAPGYCLFMPLEHMDAAADVTPADLERVAAETEQMRTLIQARYGPVILAEHGPRDCELGASCCSHCHLHLIPVPDPDAITAAYQKTGGPGLRLTSMAALPAAADGSYLYLSARPGEHYYWPSVGFTRQFVRRVCADELGIGDFFDWRDHPFTENRERTFAELSADLHLADAA</sequence>
<evidence type="ECO:0008006" key="5">
    <source>
        <dbReference type="Google" id="ProtNLM"/>
    </source>
</evidence>
<comment type="caution">
    <text evidence="1">The sequence shown here is derived from an EMBL/GenBank/DDBJ whole genome shotgun (WGS) entry which is preliminary data.</text>
</comment>
<evidence type="ECO:0000313" key="2">
    <source>
        <dbReference type="EMBL" id="RKN13853.1"/>
    </source>
</evidence>
<reference evidence="3 4" key="1">
    <citation type="submission" date="2018-09" db="EMBL/GenBank/DDBJ databases">
        <title>Streptomyces sp. nov. DS1-2, an endophytic actinomycete isolated from roots of Dendrobium scabrilingue.</title>
        <authorList>
            <person name="Kuncharoen N."/>
            <person name="Kudo T."/>
            <person name="Ohkuma M."/>
            <person name="Yuki M."/>
            <person name="Tanasupawat S."/>
        </authorList>
    </citation>
    <scope>NUCLEOTIDE SEQUENCE [LARGE SCALE GENOMIC DNA]</scope>
    <source>
        <strain evidence="1 4">AZ1-7</strain>
        <strain evidence="2 3">DS1-2</strain>
    </source>
</reference>
<dbReference type="Gene3D" id="3.30.428.10">
    <property type="entry name" value="HIT-like"/>
    <property type="match status" value="1"/>
</dbReference>
<dbReference type="OrthoDB" id="3370914at2"/>
<dbReference type="AlphaFoldDB" id="A0A3A9W8A4"/>
<proteinExistence type="predicted"/>
<keyword evidence="3" id="KW-1185">Reference proteome</keyword>
<gene>
    <name evidence="2" type="ORF">D7318_30355</name>
    <name evidence="1" type="ORF">D7319_30735</name>
</gene>
<evidence type="ECO:0000313" key="1">
    <source>
        <dbReference type="EMBL" id="RKN03776.1"/>
    </source>
</evidence>
<dbReference type="SUPFAM" id="SSF54197">
    <property type="entry name" value="HIT-like"/>
    <property type="match status" value="1"/>
</dbReference>
<dbReference type="EMBL" id="RBDY01000043">
    <property type="protein sequence ID" value="RKN13853.1"/>
    <property type="molecule type" value="Genomic_DNA"/>
</dbReference>
<dbReference type="Proteomes" id="UP000268652">
    <property type="component" value="Unassembled WGS sequence"/>
</dbReference>
<protein>
    <recommendedName>
        <fullName evidence="5">Cwf19-like C-terminal domain-containing protein</fullName>
    </recommendedName>
</protein>
<dbReference type="Proteomes" id="UP000275024">
    <property type="component" value="Unassembled WGS sequence"/>
</dbReference>
<accession>A0A3A9W8A4</accession>
<organism evidence="1 4">
    <name type="scientific">Streptomyces radicis</name>
    <dbReference type="NCBI Taxonomy" id="1750517"/>
    <lineage>
        <taxon>Bacteria</taxon>
        <taxon>Bacillati</taxon>
        <taxon>Actinomycetota</taxon>
        <taxon>Actinomycetes</taxon>
        <taxon>Kitasatosporales</taxon>
        <taxon>Streptomycetaceae</taxon>
        <taxon>Streptomyces</taxon>
    </lineage>
</organism>
<name>A0A3A9W8A4_9ACTN</name>
<evidence type="ECO:0000313" key="3">
    <source>
        <dbReference type="Proteomes" id="UP000268652"/>
    </source>
</evidence>
<dbReference type="InterPro" id="IPR036265">
    <property type="entry name" value="HIT-like_sf"/>
</dbReference>